<dbReference type="EMBL" id="JAIRBT010000005">
    <property type="protein sequence ID" value="MBZ6065571.1"/>
    <property type="molecule type" value="Genomic_DNA"/>
</dbReference>
<organism evidence="2 3">
    <name type="scientific">Aeromonas schubertii</name>
    <dbReference type="NCBI Taxonomy" id="652"/>
    <lineage>
        <taxon>Bacteria</taxon>
        <taxon>Pseudomonadati</taxon>
        <taxon>Pseudomonadota</taxon>
        <taxon>Gammaproteobacteria</taxon>
        <taxon>Aeromonadales</taxon>
        <taxon>Aeromonadaceae</taxon>
        <taxon>Aeromonas</taxon>
    </lineage>
</organism>
<accession>A0ABS7V9D2</accession>
<dbReference type="PANTHER" id="PTHR39569:SF1">
    <property type="entry name" value="INORGANIC TRIPHOSPHATASE"/>
    <property type="match status" value="1"/>
</dbReference>
<dbReference type="RefSeq" id="WP_224162322.1">
    <property type="nucleotide sequence ID" value="NZ_JAIRBT010000005.1"/>
</dbReference>
<dbReference type="SMART" id="SM01118">
    <property type="entry name" value="CYTH"/>
    <property type="match status" value="1"/>
</dbReference>
<keyword evidence="3" id="KW-1185">Reference proteome</keyword>
<feature type="domain" description="CYTH" evidence="1">
    <location>
        <begin position="2"/>
        <end position="202"/>
    </location>
</feature>
<reference evidence="2 3" key="1">
    <citation type="submission" date="2021-09" db="EMBL/GenBank/DDBJ databases">
        <title>Aeromonas schubertii isolated from Asian sea bass.</title>
        <authorList>
            <person name="Pinpimai K."/>
        </authorList>
    </citation>
    <scope>NUCLEOTIDE SEQUENCE [LARGE SCALE GENOMIC DNA]</scope>
    <source>
        <strain evidence="2 3">CHULA2021a</strain>
    </source>
</reference>
<proteinExistence type="predicted"/>
<dbReference type="InterPro" id="IPR039013">
    <property type="entry name" value="YgiF"/>
</dbReference>
<comment type="caution">
    <text evidence="2">The sequence shown here is derived from an EMBL/GenBank/DDBJ whole genome shotgun (WGS) entry which is preliminary data.</text>
</comment>
<dbReference type="InterPro" id="IPR023577">
    <property type="entry name" value="CYTH_domain"/>
</dbReference>
<protein>
    <submittedName>
        <fullName evidence="2">CYTH domain-containing protein</fullName>
    </submittedName>
</protein>
<dbReference type="CDD" id="cd07756">
    <property type="entry name" value="CYTH-like_Pase_CHAD"/>
    <property type="match status" value="1"/>
</dbReference>
<dbReference type="SUPFAM" id="SSF55154">
    <property type="entry name" value="CYTH-like phosphatases"/>
    <property type="match status" value="1"/>
</dbReference>
<dbReference type="Pfam" id="PF01928">
    <property type="entry name" value="CYTH"/>
    <property type="match status" value="1"/>
</dbReference>
<gene>
    <name evidence="2" type="ORF">LA374_04980</name>
</gene>
<dbReference type="Gene3D" id="2.40.320.10">
    <property type="entry name" value="Hypothetical Protein Pfu-838710-001"/>
    <property type="match status" value="1"/>
</dbReference>
<sequence>MSQEIEIKFCLNRAGSETLSTFLPRLPIVSRSCYELGNSYFDTPDLALRRLDMGLRIRRWGEEAEQTIKCRGQVLGGLHARPEYNTPIEGERPDLSRFPCDIWPDEETVAWLQANLHPLFRTDFRREALQLAQSGVAIELARDEGEIVGRLGREPIDELELELKSGPASALFDLAERLAALGGLRPGHLSKAQRGYRLAGQAAPWALRSERPAVDDLAGLMEDMQHHEACWLAGVAGAAERMGEDARLLLAQAEGRHWRAPLASWWRHWEAAPEEALLYGSDYALFLLRLTRQLHGA</sequence>
<name>A0ABS7V9D2_9GAMM</name>
<dbReference type="PANTHER" id="PTHR39569">
    <property type="entry name" value="INORGANIC TRIPHOSPHATASE"/>
    <property type="match status" value="1"/>
</dbReference>
<evidence type="ECO:0000313" key="2">
    <source>
        <dbReference type="EMBL" id="MBZ6065571.1"/>
    </source>
</evidence>
<dbReference type="InterPro" id="IPR033469">
    <property type="entry name" value="CYTH-like_dom_sf"/>
</dbReference>
<dbReference type="Proteomes" id="UP000774958">
    <property type="component" value="Unassembled WGS sequence"/>
</dbReference>
<evidence type="ECO:0000259" key="1">
    <source>
        <dbReference type="PROSITE" id="PS51707"/>
    </source>
</evidence>
<dbReference type="PROSITE" id="PS51707">
    <property type="entry name" value="CYTH"/>
    <property type="match status" value="1"/>
</dbReference>
<evidence type="ECO:0000313" key="3">
    <source>
        <dbReference type="Proteomes" id="UP000774958"/>
    </source>
</evidence>